<protein>
    <submittedName>
        <fullName evidence="1">Uncharacterized protein</fullName>
    </submittedName>
</protein>
<evidence type="ECO:0000313" key="1">
    <source>
        <dbReference type="EMBL" id="SMO79972.1"/>
    </source>
</evidence>
<accession>A0A521E877</accession>
<name>A0A521E877_9SPHI</name>
<keyword evidence="2" id="KW-1185">Reference proteome</keyword>
<dbReference type="EMBL" id="FXTN01000007">
    <property type="protein sequence ID" value="SMO79972.1"/>
    <property type="molecule type" value="Genomic_DNA"/>
</dbReference>
<dbReference type="Proteomes" id="UP000320300">
    <property type="component" value="Unassembled WGS sequence"/>
</dbReference>
<organism evidence="1 2">
    <name type="scientific">Pedobacter westerhofensis</name>
    <dbReference type="NCBI Taxonomy" id="425512"/>
    <lineage>
        <taxon>Bacteria</taxon>
        <taxon>Pseudomonadati</taxon>
        <taxon>Bacteroidota</taxon>
        <taxon>Sphingobacteriia</taxon>
        <taxon>Sphingobacteriales</taxon>
        <taxon>Sphingobacteriaceae</taxon>
        <taxon>Pedobacter</taxon>
    </lineage>
</organism>
<proteinExistence type="predicted"/>
<dbReference type="AlphaFoldDB" id="A0A521E877"/>
<sequence>MTIKLNSSLDCIKLYMAFLLIIVFSNSCKKSSQLETDIATDVPKNERKVMTEPLKQVCVETWWVSENWVGDQLISTSRDLMYSVCFTPSQSSNSGGLIIASPVKVDIKPDSLKKNFPCVYSMLLDLSHYPAVNELLLPFITETAGAPGVNPKLYWFDSTSLAWTPTGQSGVTVFGKTVPGFQNESLSSAIYLNRQMLIQSSPALIQSIMVHEMIHAYLNTVRQFAAYGIINDESKPLLERLSYFAKKSADDNGRDHLTILASYIDKIALAVQSTDISPRNKSLQDYYKLAIGSLYTDGNVPSPDFKPTFETLLNSINSANNFTITIENAAAKVVSEKKVPAPYTTKCLN</sequence>
<evidence type="ECO:0000313" key="2">
    <source>
        <dbReference type="Proteomes" id="UP000320300"/>
    </source>
</evidence>
<reference evidence="1 2" key="1">
    <citation type="submission" date="2017-05" db="EMBL/GenBank/DDBJ databases">
        <authorList>
            <person name="Varghese N."/>
            <person name="Submissions S."/>
        </authorList>
    </citation>
    <scope>NUCLEOTIDE SEQUENCE [LARGE SCALE GENOMIC DNA]</scope>
    <source>
        <strain evidence="1 2">DSM 19036</strain>
    </source>
</reference>
<gene>
    <name evidence="1" type="ORF">SAMN06265348_107183</name>
</gene>